<accession>I2E1X0</accession>
<evidence type="ECO:0000313" key="1">
    <source>
        <dbReference type="EMBL" id="AFJ91488.1"/>
    </source>
</evidence>
<keyword evidence="1" id="KW-0614">Plasmid</keyword>
<organism evidence="1">
    <name type="scientific">Rhizobium meliloti</name>
    <name type="common">Ensifer meliloti</name>
    <name type="synonym">Sinorhizobium meliloti</name>
    <dbReference type="NCBI Taxonomy" id="382"/>
    <lineage>
        <taxon>Bacteria</taxon>
        <taxon>Pseudomonadati</taxon>
        <taxon>Pseudomonadota</taxon>
        <taxon>Alphaproteobacteria</taxon>
        <taxon>Hyphomicrobiales</taxon>
        <taxon>Rhizobiaceae</taxon>
        <taxon>Sinorhizobium/Ensifer group</taxon>
        <taxon>Sinorhizobium</taxon>
    </lineage>
</organism>
<dbReference type="AlphaFoldDB" id="I2E1X0"/>
<name>I2E1X0_RHIML</name>
<geneLocation type="plasmid" evidence="1">
    <name>pHRC017</name>
</geneLocation>
<reference evidence="1" key="1">
    <citation type="journal article" date="2012" name="Mol. Plant Microbe Interact.">
        <title>Rhizobial plasmids that cause impaired symbiotic nitrogen fixation and enhanced host invasion.</title>
        <authorList>
            <person name="Crook M.B."/>
            <person name="Lindsay D.P."/>
            <person name="Biggs M.B."/>
            <person name="Bentley J.S."/>
            <person name="Price J.C."/>
            <person name="Clement S.C."/>
            <person name="Clement M.J."/>
            <person name="Long S.R."/>
            <person name="Griffitts J.S."/>
        </authorList>
    </citation>
    <scope>NUCLEOTIDE SEQUENCE</scope>
    <source>
        <strain evidence="1">C017</strain>
        <plasmid evidence="1">pHRC017</plasmid>
    </source>
</reference>
<protein>
    <submittedName>
        <fullName evidence="1">TRm23a transposase</fullName>
    </submittedName>
</protein>
<sequence length="113" mass="13049">MSWPLPGDLTDDALERKLFARNGVKQGTGRRTEPIWAELAVELKRPGVTLLILWEEYRASNPDGYGYSRFCELFRGFEQRLSPTMRQEHAAGDKVFVDYSGKTDPRSQDWRDP</sequence>
<gene>
    <name evidence="1" type="ORF">pHRC017_0413</name>
</gene>
<proteinExistence type="predicted"/>
<dbReference type="EMBL" id="JQ665880">
    <property type="protein sequence ID" value="AFJ91488.1"/>
    <property type="molecule type" value="Genomic_DNA"/>
</dbReference>